<protein>
    <submittedName>
        <fullName evidence="2">Uncharacterized protein</fullName>
    </submittedName>
</protein>
<keyword evidence="1" id="KW-0472">Membrane</keyword>
<keyword evidence="1" id="KW-0812">Transmembrane</keyword>
<dbReference type="RefSeq" id="WP_279369196.1">
    <property type="nucleotide sequence ID" value="NZ_JAMWFV010000166.1"/>
</dbReference>
<dbReference type="Gene3D" id="1.20.210.10">
    <property type="entry name" value="Cytochrome c oxidase-like, subunit I domain"/>
    <property type="match status" value="1"/>
</dbReference>
<proteinExistence type="predicted"/>
<organism evidence="2 3">
    <name type="scientific">Lactococcus formosensis</name>
    <dbReference type="NCBI Taxonomy" id="1281486"/>
    <lineage>
        <taxon>Bacteria</taxon>
        <taxon>Bacillati</taxon>
        <taxon>Bacillota</taxon>
        <taxon>Bacilli</taxon>
        <taxon>Lactobacillales</taxon>
        <taxon>Streptococcaceae</taxon>
        <taxon>Lactococcus</taxon>
    </lineage>
</organism>
<feature type="transmembrane region" description="Helical" evidence="1">
    <location>
        <begin position="40"/>
        <end position="62"/>
    </location>
</feature>
<reference evidence="2" key="1">
    <citation type="submission" date="2022-06" db="EMBL/GenBank/DDBJ databases">
        <title>Lactococcus from bovine mastitis in China.</title>
        <authorList>
            <person name="Lin Y."/>
            <person name="Han B."/>
        </authorList>
    </citation>
    <scope>NUCLEOTIDE SEQUENCE</scope>
    <source>
        <strain evidence="2">Ningxia-I-26</strain>
    </source>
</reference>
<gene>
    <name evidence="2" type="ORF">NF717_12220</name>
</gene>
<accession>A0A9X4P254</accession>
<keyword evidence="3" id="KW-1185">Reference proteome</keyword>
<evidence type="ECO:0000313" key="2">
    <source>
        <dbReference type="EMBL" id="MDG6146400.1"/>
    </source>
</evidence>
<dbReference type="Proteomes" id="UP001153199">
    <property type="component" value="Unassembled WGS sequence"/>
</dbReference>
<dbReference type="AlphaFoldDB" id="A0A9X4P254"/>
<dbReference type="EMBL" id="JAMWFV010000166">
    <property type="protein sequence ID" value="MDG6146400.1"/>
    <property type="molecule type" value="Genomic_DNA"/>
</dbReference>
<name>A0A9X4P254_9LACT</name>
<feature type="non-terminal residue" evidence="2">
    <location>
        <position position="1"/>
    </location>
</feature>
<feature type="non-terminal residue" evidence="2">
    <location>
        <position position="78"/>
    </location>
</feature>
<keyword evidence="1" id="KW-1133">Transmembrane helix</keyword>
<dbReference type="SUPFAM" id="SSF81442">
    <property type="entry name" value="Cytochrome c oxidase subunit I-like"/>
    <property type="match status" value="1"/>
</dbReference>
<sequence length="78" mass="8451">ILLYVSAMWASGITQGLMVNATVENGTILKYPNFIETLNAIRPLMLLRVAGGGLYLTGFLLMGHNVWQSIRSAQAVNG</sequence>
<evidence type="ECO:0000313" key="3">
    <source>
        <dbReference type="Proteomes" id="UP001153199"/>
    </source>
</evidence>
<evidence type="ECO:0000256" key="1">
    <source>
        <dbReference type="SAM" id="Phobius"/>
    </source>
</evidence>
<comment type="caution">
    <text evidence="2">The sequence shown here is derived from an EMBL/GenBank/DDBJ whole genome shotgun (WGS) entry which is preliminary data.</text>
</comment>
<dbReference type="InterPro" id="IPR036927">
    <property type="entry name" value="Cyt_c_oxase-like_su1_sf"/>
</dbReference>